<evidence type="ECO:0000256" key="8">
    <source>
        <dbReference type="ARBA" id="ARBA00022833"/>
    </source>
</evidence>
<evidence type="ECO:0000313" key="16">
    <source>
        <dbReference type="EMBL" id="MEL3973631.1"/>
    </source>
</evidence>
<evidence type="ECO:0000256" key="2">
    <source>
        <dbReference type="ARBA" id="ARBA00004882"/>
    </source>
</evidence>
<name>A0ABU9KBZ2_9BACI</name>
<evidence type="ECO:0000256" key="4">
    <source>
        <dbReference type="ARBA" id="ARBA00005259"/>
    </source>
</evidence>
<evidence type="ECO:0000256" key="9">
    <source>
        <dbReference type="ARBA" id="ARBA00022857"/>
    </source>
</evidence>
<comment type="pathway">
    <text evidence="2 14">Cofactor biosynthesis; riboflavin biosynthesis; 5-amino-6-(D-ribitylamino)uracil from GTP: step 2/4.</text>
</comment>
<evidence type="ECO:0000313" key="17">
    <source>
        <dbReference type="Proteomes" id="UP001389717"/>
    </source>
</evidence>
<reference evidence="16 17" key="1">
    <citation type="submission" date="2024-04" db="EMBL/GenBank/DDBJ databases">
        <title>Bacillus oryzaecorticis sp. nov., a moderately halophilic bacterium isolated from rice husks.</title>
        <authorList>
            <person name="Zhu H.-S."/>
        </authorList>
    </citation>
    <scope>NUCLEOTIDE SEQUENCE [LARGE SCALE GENOMIC DNA]</scope>
    <source>
        <strain evidence="16 17">ZC255</strain>
    </source>
</reference>
<dbReference type="PROSITE" id="PS00903">
    <property type="entry name" value="CYT_DCMP_DEAMINASES_1"/>
    <property type="match status" value="1"/>
</dbReference>
<dbReference type="PANTHER" id="PTHR38011">
    <property type="entry name" value="DIHYDROFOLATE REDUCTASE FAMILY PROTEIN (AFU_ORTHOLOGUE AFUA_8G06820)"/>
    <property type="match status" value="1"/>
</dbReference>
<keyword evidence="10 14" id="KW-0560">Oxidoreductase</keyword>
<keyword evidence="11" id="KW-0511">Multifunctional enzyme</keyword>
<gene>
    <name evidence="16" type="primary">ribD</name>
    <name evidence="16" type="ORF">AAEO50_15175</name>
</gene>
<keyword evidence="9 14" id="KW-0521">NADP</keyword>
<evidence type="ECO:0000256" key="6">
    <source>
        <dbReference type="ARBA" id="ARBA00022619"/>
    </source>
</evidence>
<evidence type="ECO:0000256" key="11">
    <source>
        <dbReference type="ARBA" id="ARBA00023268"/>
    </source>
</evidence>
<evidence type="ECO:0000256" key="14">
    <source>
        <dbReference type="PIRNR" id="PIRNR006769"/>
    </source>
</evidence>
<dbReference type="InterPro" id="IPR002734">
    <property type="entry name" value="RibDG_C"/>
</dbReference>
<protein>
    <recommendedName>
        <fullName evidence="14">Riboflavin biosynthesis protein RibD</fullName>
    </recommendedName>
    <domain>
        <recommendedName>
            <fullName evidence="14">Diaminohydroxyphosphoribosylaminopyrimidine deaminase</fullName>
            <shortName evidence="14">DRAP deaminase</shortName>
            <ecNumber evidence="14">3.5.4.26</ecNumber>
        </recommendedName>
        <alternativeName>
            <fullName evidence="14">Riboflavin-specific deaminase</fullName>
        </alternativeName>
    </domain>
    <domain>
        <recommendedName>
            <fullName evidence="14">5-amino-6-(5-phosphoribosylamino)uracil reductase</fullName>
            <ecNumber evidence="14">1.1.1.193</ecNumber>
        </recommendedName>
        <alternativeName>
            <fullName evidence="14">HTP reductase</fullName>
        </alternativeName>
    </domain>
</protein>
<dbReference type="NCBIfam" id="TIGR00326">
    <property type="entry name" value="eubact_ribD"/>
    <property type="match status" value="1"/>
</dbReference>
<keyword evidence="6 14" id="KW-0686">Riboflavin biosynthesis</keyword>
<comment type="pathway">
    <text evidence="3 14">Cofactor biosynthesis; riboflavin biosynthesis; 5-amino-6-(D-ribitylamino)uracil from GTP: step 3/4.</text>
</comment>
<dbReference type="EC" id="1.1.1.193" evidence="14"/>
<dbReference type="InterPro" id="IPR050765">
    <property type="entry name" value="Riboflavin_Biosynth_HTPR"/>
</dbReference>
<dbReference type="SUPFAM" id="SSF53927">
    <property type="entry name" value="Cytidine deaminase-like"/>
    <property type="match status" value="1"/>
</dbReference>
<evidence type="ECO:0000256" key="10">
    <source>
        <dbReference type="ARBA" id="ARBA00023002"/>
    </source>
</evidence>
<comment type="similarity">
    <text evidence="5 14">In the C-terminal section; belongs to the HTP reductase family.</text>
</comment>
<dbReference type="Pfam" id="PF01872">
    <property type="entry name" value="RibD_C"/>
    <property type="match status" value="1"/>
</dbReference>
<organism evidence="16 17">
    <name type="scientific">Rossellomorea oryzaecorticis</name>
    <dbReference type="NCBI Taxonomy" id="1396505"/>
    <lineage>
        <taxon>Bacteria</taxon>
        <taxon>Bacillati</taxon>
        <taxon>Bacillota</taxon>
        <taxon>Bacilli</taxon>
        <taxon>Bacillales</taxon>
        <taxon>Bacillaceae</taxon>
        <taxon>Rossellomorea</taxon>
    </lineage>
</organism>
<dbReference type="Pfam" id="PF00383">
    <property type="entry name" value="dCMP_cyt_deam_1"/>
    <property type="match status" value="1"/>
</dbReference>
<dbReference type="CDD" id="cd01284">
    <property type="entry name" value="Riboflavin_deaminase-reductase"/>
    <property type="match status" value="1"/>
</dbReference>
<dbReference type="Proteomes" id="UP001389717">
    <property type="component" value="Unassembled WGS sequence"/>
</dbReference>
<dbReference type="NCBIfam" id="TIGR00227">
    <property type="entry name" value="ribD_Cterm"/>
    <property type="match status" value="1"/>
</dbReference>
<dbReference type="InterPro" id="IPR024072">
    <property type="entry name" value="DHFR-like_dom_sf"/>
</dbReference>
<accession>A0ABU9KBZ2</accession>
<dbReference type="RefSeq" id="WP_341985127.1">
    <property type="nucleotide sequence ID" value="NZ_JBBYAF010000031.1"/>
</dbReference>
<keyword evidence="7 14" id="KW-0479">Metal-binding</keyword>
<keyword evidence="17" id="KW-1185">Reference proteome</keyword>
<sequence length="369" mass="39915">MLKHSDYMELALNMAKATQGQTSPNPAVGAVVVKDGDIVGLGAHLKAGEGHAEVHAIRAAGEKAEGADIYVTLEPCSHYGKTPPCSQLIISSGIKSVFIASTDPNPLVSGKGIQQLRDAGIQVHVGECQSEALELNKHFFHFIKHKTPYVTLKTAITLDGKTAAPSGDSKWITSEESRLDVHYDRHRHDAILVGVNTIIRDNPHLTTRLPQGGKNPIRIIVDNHLRTPLDANVVTDNESKTIIVTNESVKEEDKIPFMEAGCEVISLSLSRIDLHHLLRELGSRSIQSLYVEGGSAVHGSFLEERAFQEFIMYMAPKLIGGRDAFTSFGGSGVAAITEGLEMNIVSIESIGEDIKIVAVPKKHSSKKEG</sequence>
<dbReference type="EMBL" id="JBBYAF010000031">
    <property type="protein sequence ID" value="MEL3973631.1"/>
    <property type="molecule type" value="Genomic_DNA"/>
</dbReference>
<evidence type="ECO:0000256" key="3">
    <source>
        <dbReference type="ARBA" id="ARBA00004910"/>
    </source>
</evidence>
<evidence type="ECO:0000256" key="7">
    <source>
        <dbReference type="ARBA" id="ARBA00022723"/>
    </source>
</evidence>
<dbReference type="GO" id="GO:0008703">
    <property type="term" value="F:5-amino-6-(5-phosphoribosylamino)uracil reductase activity"/>
    <property type="evidence" value="ECO:0007669"/>
    <property type="project" value="UniProtKB-EC"/>
</dbReference>
<comment type="catalytic activity">
    <reaction evidence="12 14">
        <text>5-amino-6-(5-phospho-D-ribitylamino)uracil + NADP(+) = 5-amino-6-(5-phospho-D-ribosylamino)uracil + NADPH + H(+)</text>
        <dbReference type="Rhea" id="RHEA:17845"/>
        <dbReference type="ChEBI" id="CHEBI:15378"/>
        <dbReference type="ChEBI" id="CHEBI:57783"/>
        <dbReference type="ChEBI" id="CHEBI:58349"/>
        <dbReference type="ChEBI" id="CHEBI:58421"/>
        <dbReference type="ChEBI" id="CHEBI:58453"/>
        <dbReference type="EC" id="1.1.1.193"/>
    </reaction>
</comment>
<comment type="similarity">
    <text evidence="4 14">In the N-terminal section; belongs to the cytidine and deoxycytidylate deaminase family.</text>
</comment>
<evidence type="ECO:0000256" key="1">
    <source>
        <dbReference type="ARBA" id="ARBA00002151"/>
    </source>
</evidence>
<dbReference type="InterPro" id="IPR002125">
    <property type="entry name" value="CMP_dCMP_dom"/>
</dbReference>
<dbReference type="InterPro" id="IPR016192">
    <property type="entry name" value="APOBEC/CMP_deaminase_Zn-bd"/>
</dbReference>
<dbReference type="Gene3D" id="3.40.140.10">
    <property type="entry name" value="Cytidine Deaminase, domain 2"/>
    <property type="match status" value="1"/>
</dbReference>
<dbReference type="InterPro" id="IPR004794">
    <property type="entry name" value="Eubact_RibD"/>
</dbReference>
<comment type="catalytic activity">
    <reaction evidence="13 14">
        <text>2,5-diamino-6-hydroxy-4-(5-phosphoribosylamino)-pyrimidine + H2O + H(+) = 5-amino-6-(5-phospho-D-ribosylamino)uracil + NH4(+)</text>
        <dbReference type="Rhea" id="RHEA:21868"/>
        <dbReference type="ChEBI" id="CHEBI:15377"/>
        <dbReference type="ChEBI" id="CHEBI:15378"/>
        <dbReference type="ChEBI" id="CHEBI:28938"/>
        <dbReference type="ChEBI" id="CHEBI:58453"/>
        <dbReference type="ChEBI" id="CHEBI:58614"/>
        <dbReference type="EC" id="3.5.4.26"/>
    </reaction>
</comment>
<evidence type="ECO:0000256" key="12">
    <source>
        <dbReference type="ARBA" id="ARBA00049861"/>
    </source>
</evidence>
<dbReference type="PROSITE" id="PS51747">
    <property type="entry name" value="CYT_DCMP_DEAMINASES_2"/>
    <property type="match status" value="1"/>
</dbReference>
<dbReference type="Gene3D" id="3.40.430.10">
    <property type="entry name" value="Dihydrofolate Reductase, subunit A"/>
    <property type="match status" value="1"/>
</dbReference>
<comment type="caution">
    <text evidence="16">The sequence shown here is derived from an EMBL/GenBank/DDBJ whole genome shotgun (WGS) entry which is preliminary data.</text>
</comment>
<dbReference type="EC" id="3.5.4.26" evidence="14"/>
<keyword evidence="14 16" id="KW-0378">Hydrolase</keyword>
<evidence type="ECO:0000259" key="15">
    <source>
        <dbReference type="PROSITE" id="PS51747"/>
    </source>
</evidence>
<dbReference type="InterPro" id="IPR011549">
    <property type="entry name" value="RibD_C"/>
</dbReference>
<evidence type="ECO:0000256" key="13">
    <source>
        <dbReference type="ARBA" id="ARBA00049886"/>
    </source>
</evidence>
<dbReference type="InterPro" id="IPR016193">
    <property type="entry name" value="Cytidine_deaminase-like"/>
</dbReference>
<dbReference type="PANTHER" id="PTHR38011:SF7">
    <property type="entry name" value="2,5-DIAMINO-6-RIBOSYLAMINO-4(3H)-PYRIMIDINONE 5'-PHOSPHATE REDUCTASE"/>
    <property type="match status" value="1"/>
</dbReference>
<dbReference type="SUPFAM" id="SSF53597">
    <property type="entry name" value="Dihydrofolate reductase-like"/>
    <property type="match status" value="1"/>
</dbReference>
<comment type="function">
    <text evidence="1 14">Converts 2,5-diamino-6-(ribosylamino)-4(3h)-pyrimidinone 5'-phosphate into 5-amino-6-(ribosylamino)-2,4(1h,3h)-pyrimidinedione 5'-phosphate.</text>
</comment>
<comment type="cofactor">
    <cofactor evidence="14">
        <name>Zn(2+)</name>
        <dbReference type="ChEBI" id="CHEBI:29105"/>
    </cofactor>
    <text evidence="14">Binds 1 zinc ion.</text>
</comment>
<dbReference type="PIRSF" id="PIRSF006769">
    <property type="entry name" value="RibD"/>
    <property type="match status" value="1"/>
</dbReference>
<keyword evidence="8 14" id="KW-0862">Zinc</keyword>
<feature type="domain" description="CMP/dCMP-type deaminase" evidence="15">
    <location>
        <begin position="2"/>
        <end position="124"/>
    </location>
</feature>
<dbReference type="GO" id="GO:0008835">
    <property type="term" value="F:diaminohydroxyphosphoribosylaminopyrimidine deaminase activity"/>
    <property type="evidence" value="ECO:0007669"/>
    <property type="project" value="UniProtKB-EC"/>
</dbReference>
<evidence type="ECO:0000256" key="5">
    <source>
        <dbReference type="ARBA" id="ARBA00007417"/>
    </source>
</evidence>
<proteinExistence type="inferred from homology"/>